<dbReference type="Proteomes" id="UP000383932">
    <property type="component" value="Unassembled WGS sequence"/>
</dbReference>
<evidence type="ECO:0000313" key="3">
    <source>
        <dbReference type="EMBL" id="KAB5589839.1"/>
    </source>
</evidence>
<accession>A0A5N5QDZ2</accession>
<feature type="compositionally biased region" description="Low complexity" evidence="1">
    <location>
        <begin position="313"/>
        <end position="336"/>
    </location>
</feature>
<dbReference type="Pfam" id="PF00134">
    <property type="entry name" value="Cyclin_N"/>
    <property type="match status" value="1"/>
</dbReference>
<protein>
    <recommendedName>
        <fullName evidence="2">Cyclin N-terminal domain-containing protein</fullName>
    </recommendedName>
</protein>
<feature type="region of interest" description="Disordered" evidence="1">
    <location>
        <begin position="309"/>
        <end position="336"/>
    </location>
</feature>
<dbReference type="InterPro" id="IPR036915">
    <property type="entry name" value="Cyclin-like_sf"/>
</dbReference>
<dbReference type="EMBL" id="SSOP01000224">
    <property type="protein sequence ID" value="KAB5589839.1"/>
    <property type="molecule type" value="Genomic_DNA"/>
</dbReference>
<reference evidence="3 4" key="1">
    <citation type="journal article" date="2019" name="Fungal Biol. Biotechnol.">
        <title>Draft genome sequence of fastidious pathogen Ceratobasidium theobromae, which causes vascular-streak dieback in Theobroma cacao.</title>
        <authorList>
            <person name="Ali S.S."/>
            <person name="Asman A."/>
            <person name="Shao J."/>
            <person name="Firmansyah A.P."/>
            <person name="Susilo A.W."/>
            <person name="Rosmana A."/>
            <person name="McMahon P."/>
            <person name="Junaid M."/>
            <person name="Guest D."/>
            <person name="Kheng T.Y."/>
            <person name="Meinhardt L.W."/>
            <person name="Bailey B.A."/>
        </authorList>
    </citation>
    <scope>NUCLEOTIDE SEQUENCE [LARGE SCALE GENOMIC DNA]</scope>
    <source>
        <strain evidence="3 4">CT2</strain>
    </source>
</reference>
<feature type="region of interest" description="Disordered" evidence="1">
    <location>
        <begin position="1"/>
        <end position="22"/>
    </location>
</feature>
<dbReference type="SUPFAM" id="SSF47954">
    <property type="entry name" value="Cyclin-like"/>
    <property type="match status" value="1"/>
</dbReference>
<evidence type="ECO:0000256" key="1">
    <source>
        <dbReference type="SAM" id="MobiDB-lite"/>
    </source>
</evidence>
<dbReference type="Gene3D" id="1.10.472.10">
    <property type="entry name" value="Cyclin-like"/>
    <property type="match status" value="1"/>
</dbReference>
<dbReference type="GO" id="GO:0005634">
    <property type="term" value="C:nucleus"/>
    <property type="evidence" value="ECO:0007669"/>
    <property type="project" value="TreeGrafter"/>
</dbReference>
<keyword evidence="4" id="KW-1185">Reference proteome</keyword>
<feature type="compositionally biased region" description="Polar residues" evidence="1">
    <location>
        <begin position="1"/>
        <end position="18"/>
    </location>
</feature>
<dbReference type="GO" id="GO:0016538">
    <property type="term" value="F:cyclin-dependent protein serine/threonine kinase regulator activity"/>
    <property type="evidence" value="ECO:0007669"/>
    <property type="project" value="TreeGrafter"/>
</dbReference>
<dbReference type="PANTHER" id="PTHR15615">
    <property type="match status" value="1"/>
</dbReference>
<dbReference type="GO" id="GO:0000307">
    <property type="term" value="C:cyclin-dependent protein kinase holoenzyme complex"/>
    <property type="evidence" value="ECO:0007669"/>
    <property type="project" value="TreeGrafter"/>
</dbReference>
<dbReference type="AlphaFoldDB" id="A0A5N5QDZ2"/>
<dbReference type="OrthoDB" id="10250320at2759"/>
<dbReference type="InterPro" id="IPR013922">
    <property type="entry name" value="Cyclin_PHO80-like"/>
</dbReference>
<dbReference type="CDD" id="cd20557">
    <property type="entry name" value="CYCLIN_ScPCL1-like"/>
    <property type="match status" value="1"/>
</dbReference>
<evidence type="ECO:0000313" key="4">
    <source>
        <dbReference type="Proteomes" id="UP000383932"/>
    </source>
</evidence>
<gene>
    <name evidence="3" type="ORF">CTheo_6721</name>
</gene>
<evidence type="ECO:0000259" key="2">
    <source>
        <dbReference type="Pfam" id="PF00134"/>
    </source>
</evidence>
<dbReference type="InterPro" id="IPR006671">
    <property type="entry name" value="Cyclin_N"/>
</dbReference>
<proteinExistence type="predicted"/>
<sequence length="336" mass="37684">MHSIHTISTPNFTKSNHPVTAMGKPKRTYKRLFSKLSGSLKSALGAKAKPAPVFEIVGSVSDATSMPDSSPSDDDYISAPYKFTDFFPSKQNPYAAYPPAILNEYYGRELVATMSARFITSRFTINNTGPHTEASCGKRALPHFIAHALHYINLPDSINMCTLVLLQRFNQRFPKFRIKSYQGLYLTALMVAAKMSWDRYYSISCWSNAGHGIFAPQEMIVMEREFCRSLQWSFNVCQEDMDELEDTIIDMYRADGVDTTFFFITDSWSPVFVDKNQITYVIGDSIYSPMGSSKYPVFEIVRKCEFEDNTEESSPSTIPSAASHSTSSSSSSGSPK</sequence>
<dbReference type="PANTHER" id="PTHR15615:SF108">
    <property type="entry name" value="PROTEIN CNPPD1"/>
    <property type="match status" value="1"/>
</dbReference>
<comment type="caution">
    <text evidence="3">The sequence shown here is derived from an EMBL/GenBank/DDBJ whole genome shotgun (WGS) entry which is preliminary data.</text>
</comment>
<dbReference type="GO" id="GO:0019901">
    <property type="term" value="F:protein kinase binding"/>
    <property type="evidence" value="ECO:0007669"/>
    <property type="project" value="InterPro"/>
</dbReference>
<feature type="domain" description="Cyclin N-terminal" evidence="2">
    <location>
        <begin position="139"/>
        <end position="234"/>
    </location>
</feature>
<organism evidence="3 4">
    <name type="scientific">Ceratobasidium theobromae</name>
    <dbReference type="NCBI Taxonomy" id="1582974"/>
    <lineage>
        <taxon>Eukaryota</taxon>
        <taxon>Fungi</taxon>
        <taxon>Dikarya</taxon>
        <taxon>Basidiomycota</taxon>
        <taxon>Agaricomycotina</taxon>
        <taxon>Agaricomycetes</taxon>
        <taxon>Cantharellales</taxon>
        <taxon>Ceratobasidiaceae</taxon>
        <taxon>Ceratobasidium</taxon>
    </lineage>
</organism>
<name>A0A5N5QDZ2_9AGAM</name>